<dbReference type="OrthoDB" id="9988775at2759"/>
<feature type="domain" description="Acyl-CoA dehydrogenase/oxidase N-terminal" evidence="2">
    <location>
        <begin position="28"/>
        <end position="92"/>
    </location>
</feature>
<dbReference type="PROSITE" id="PS00072">
    <property type="entry name" value="ACYL_COA_DH_1"/>
    <property type="match status" value="1"/>
</dbReference>
<dbReference type="InterPro" id="IPR046373">
    <property type="entry name" value="Acyl-CoA_Oxase/DH_mid-dom_sf"/>
</dbReference>
<evidence type="ECO:0000313" key="4">
    <source>
        <dbReference type="Proteomes" id="UP000673691"/>
    </source>
</evidence>
<feature type="domain" description="Acyl-CoA dehydrogenase/oxidase N-terminal" evidence="2">
    <location>
        <begin position="110"/>
        <end position="142"/>
    </location>
</feature>
<reference evidence="3 4" key="1">
    <citation type="journal article" name="Sci. Rep.">
        <title>Genome-scale phylogenetic analyses confirm Olpidium as the closest living zoosporic fungus to the non-flagellated, terrestrial fungi.</title>
        <authorList>
            <person name="Chang Y."/>
            <person name="Rochon D."/>
            <person name="Sekimoto S."/>
            <person name="Wang Y."/>
            <person name="Chovatia M."/>
            <person name="Sandor L."/>
            <person name="Salamov A."/>
            <person name="Grigoriev I.V."/>
            <person name="Stajich J.E."/>
            <person name="Spatafora J.W."/>
        </authorList>
    </citation>
    <scope>NUCLEOTIDE SEQUENCE [LARGE SCALE GENOMIC DNA]</scope>
    <source>
        <strain evidence="3">S191</strain>
    </source>
</reference>
<dbReference type="Gene3D" id="1.10.540.10">
    <property type="entry name" value="Acyl-CoA dehydrogenase/oxidase, N-terminal domain"/>
    <property type="match status" value="1"/>
</dbReference>
<dbReference type="AlphaFoldDB" id="A0A8H7ZT75"/>
<accession>A0A8H7ZT75</accession>
<dbReference type="SUPFAM" id="SSF56645">
    <property type="entry name" value="Acyl-CoA dehydrogenase NM domain-like"/>
    <property type="match status" value="1"/>
</dbReference>
<organism evidence="3 4">
    <name type="scientific">Olpidium bornovanus</name>
    <dbReference type="NCBI Taxonomy" id="278681"/>
    <lineage>
        <taxon>Eukaryota</taxon>
        <taxon>Fungi</taxon>
        <taxon>Fungi incertae sedis</taxon>
        <taxon>Olpidiomycota</taxon>
        <taxon>Olpidiomycotina</taxon>
        <taxon>Olpidiomycetes</taxon>
        <taxon>Olpidiales</taxon>
        <taxon>Olpidiaceae</taxon>
        <taxon>Olpidium</taxon>
    </lineage>
</organism>
<dbReference type="GO" id="GO:0050660">
    <property type="term" value="F:flavin adenine dinucleotide binding"/>
    <property type="evidence" value="ECO:0007669"/>
    <property type="project" value="InterPro"/>
</dbReference>
<feature type="domain" description="Acyl-CoA oxidase/dehydrogenase middle" evidence="1">
    <location>
        <begin position="175"/>
        <end position="252"/>
    </location>
</feature>
<dbReference type="Pfam" id="PF02770">
    <property type="entry name" value="Acyl-CoA_dh_M"/>
    <property type="match status" value="1"/>
</dbReference>
<dbReference type="Proteomes" id="UP000673691">
    <property type="component" value="Unassembled WGS sequence"/>
</dbReference>
<dbReference type="InterPro" id="IPR006091">
    <property type="entry name" value="Acyl-CoA_Oxase/DH_mid-dom"/>
</dbReference>
<dbReference type="PANTHER" id="PTHR43831:SF1">
    <property type="entry name" value="ISOBUTYRYL-COA DEHYDROGENASE, MITOCHONDRIAL"/>
    <property type="match status" value="1"/>
</dbReference>
<comment type="caution">
    <text evidence="3">The sequence shown here is derived from an EMBL/GenBank/DDBJ whole genome shotgun (WGS) entry which is preliminary data.</text>
</comment>
<dbReference type="InterPro" id="IPR052547">
    <property type="entry name" value="Mito_Isobutyryl-CoADH"/>
</dbReference>
<protein>
    <submittedName>
        <fullName evidence="3">Acyl-CoA dehydrogenase/oxidase</fullName>
    </submittedName>
</protein>
<keyword evidence="4" id="KW-1185">Reference proteome</keyword>
<sequence length="255" mass="27551">SFDGRDATLAPGVAEPDDVHLPSAFLSRQYDLKEELPHETMKKAGELGFGGIYIKEDVGGSGLGEGWAWRLETSLIYEALSTGDVSTTAYMSYVIKNRDPFSFVIFAKFVIVANGSMASYIIDHYGNKEQREKWVPPLCTMEVGTWFLSIPTVRSHLPWLSPSHHVLRLQKLASYCLTEPGAGSDAGSLATTAKKQGDHYVLNGSKAFISGGGYSDTYVVMARTGGLGPKGISAIIVPNGTPGLSFGKKEKKVLL</sequence>
<dbReference type="GO" id="GO:0003995">
    <property type="term" value="F:acyl-CoA dehydrogenase activity"/>
    <property type="evidence" value="ECO:0007669"/>
    <property type="project" value="InterPro"/>
</dbReference>
<evidence type="ECO:0000259" key="2">
    <source>
        <dbReference type="Pfam" id="PF02771"/>
    </source>
</evidence>
<dbReference type="Pfam" id="PF02771">
    <property type="entry name" value="Acyl-CoA_dh_N"/>
    <property type="match status" value="2"/>
</dbReference>
<name>A0A8H7ZT75_9FUNG</name>
<dbReference type="InterPro" id="IPR009100">
    <property type="entry name" value="AcylCoA_DH/oxidase_NM_dom_sf"/>
</dbReference>
<evidence type="ECO:0000259" key="1">
    <source>
        <dbReference type="Pfam" id="PF02770"/>
    </source>
</evidence>
<dbReference type="EMBL" id="JAEFCI010008170">
    <property type="protein sequence ID" value="KAG5458628.1"/>
    <property type="molecule type" value="Genomic_DNA"/>
</dbReference>
<dbReference type="GO" id="GO:0005739">
    <property type="term" value="C:mitochondrion"/>
    <property type="evidence" value="ECO:0007669"/>
    <property type="project" value="TreeGrafter"/>
</dbReference>
<dbReference type="InterPro" id="IPR013786">
    <property type="entry name" value="AcylCoA_DH/ox_N"/>
</dbReference>
<gene>
    <name evidence="3" type="ORF">BJ554DRAFT_1113</name>
</gene>
<evidence type="ECO:0000313" key="3">
    <source>
        <dbReference type="EMBL" id="KAG5458628.1"/>
    </source>
</evidence>
<dbReference type="PANTHER" id="PTHR43831">
    <property type="entry name" value="ISOBUTYRYL-COA DEHYDROGENASE"/>
    <property type="match status" value="1"/>
</dbReference>
<dbReference type="Gene3D" id="2.40.110.10">
    <property type="entry name" value="Butyryl-CoA Dehydrogenase, subunit A, domain 2"/>
    <property type="match status" value="1"/>
</dbReference>
<proteinExistence type="predicted"/>
<feature type="non-terminal residue" evidence="3">
    <location>
        <position position="1"/>
    </location>
</feature>
<dbReference type="InterPro" id="IPR006089">
    <property type="entry name" value="Acyl-CoA_DH_CS"/>
</dbReference>
<dbReference type="InterPro" id="IPR037069">
    <property type="entry name" value="AcylCoA_DH/ox_N_sf"/>
</dbReference>